<dbReference type="AlphaFoldDB" id="G9NII2"/>
<keyword evidence="1" id="KW-0863">Zinc-finger</keyword>
<name>G9NII2_HYPAI</name>
<organism evidence="3 4">
    <name type="scientific">Hypocrea atroviridis (strain ATCC 20476 / IMI 206040)</name>
    <name type="common">Trichoderma atroviride</name>
    <dbReference type="NCBI Taxonomy" id="452589"/>
    <lineage>
        <taxon>Eukaryota</taxon>
        <taxon>Fungi</taxon>
        <taxon>Dikarya</taxon>
        <taxon>Ascomycota</taxon>
        <taxon>Pezizomycotina</taxon>
        <taxon>Sordariomycetes</taxon>
        <taxon>Hypocreomycetidae</taxon>
        <taxon>Hypocreales</taxon>
        <taxon>Hypocreaceae</taxon>
        <taxon>Trichoderma</taxon>
    </lineage>
</organism>
<evidence type="ECO:0000313" key="4">
    <source>
        <dbReference type="Proteomes" id="UP000005426"/>
    </source>
</evidence>
<keyword evidence="1" id="KW-0479">Metal-binding</keyword>
<sequence length="63" mass="7046">MLDAGSSTHHCPVCKKSAKSRCMNQGHLKTCAACGRAWSPSFETECPYCRNAKEKEEQRKAKE</sequence>
<dbReference type="EMBL" id="ABDG02000016">
    <property type="protein sequence ID" value="EHK49594.1"/>
    <property type="molecule type" value="Genomic_DNA"/>
</dbReference>
<dbReference type="Proteomes" id="UP000005426">
    <property type="component" value="Unassembled WGS sequence"/>
</dbReference>
<dbReference type="HOGENOM" id="CLU_196954_0_0_1"/>
<evidence type="ECO:0000313" key="3">
    <source>
        <dbReference type="EMBL" id="EHK49594.1"/>
    </source>
</evidence>
<gene>
    <name evidence="3" type="ORF">TRIATDRAFT_297538</name>
</gene>
<dbReference type="InterPro" id="IPR001841">
    <property type="entry name" value="Znf_RING"/>
</dbReference>
<keyword evidence="1" id="KW-0862">Zinc</keyword>
<evidence type="ECO:0000259" key="2">
    <source>
        <dbReference type="PROSITE" id="PS50089"/>
    </source>
</evidence>
<protein>
    <recommendedName>
        <fullName evidence="2">RING-type domain-containing protein</fullName>
    </recommendedName>
</protein>
<comment type="caution">
    <text evidence="3">The sequence shown here is derived from an EMBL/GenBank/DDBJ whole genome shotgun (WGS) entry which is preliminary data.</text>
</comment>
<reference evidence="3 4" key="1">
    <citation type="journal article" date="2011" name="Genome Biol.">
        <title>Comparative genome sequence analysis underscores mycoparasitism as the ancestral life style of Trichoderma.</title>
        <authorList>
            <person name="Kubicek C.P."/>
            <person name="Herrera-Estrella A."/>
            <person name="Seidl-Seiboth V."/>
            <person name="Martinez D.A."/>
            <person name="Druzhinina I.S."/>
            <person name="Thon M."/>
            <person name="Zeilinger S."/>
            <person name="Casas-Flores S."/>
            <person name="Horwitz B.A."/>
            <person name="Mukherjee P.K."/>
            <person name="Mukherjee M."/>
            <person name="Kredics L."/>
            <person name="Alcaraz L.D."/>
            <person name="Aerts A."/>
            <person name="Antal Z."/>
            <person name="Atanasova L."/>
            <person name="Cervantes-Badillo M.G."/>
            <person name="Challacombe J."/>
            <person name="Chertkov O."/>
            <person name="McCluskey K."/>
            <person name="Coulpier F."/>
            <person name="Deshpande N."/>
            <person name="von Doehren H."/>
            <person name="Ebbole D.J."/>
            <person name="Esquivel-Naranjo E.U."/>
            <person name="Fekete E."/>
            <person name="Flipphi M."/>
            <person name="Glaser F."/>
            <person name="Gomez-Rodriguez E.Y."/>
            <person name="Gruber S."/>
            <person name="Han C."/>
            <person name="Henrissat B."/>
            <person name="Hermosa R."/>
            <person name="Hernandez-Onate M."/>
            <person name="Karaffa L."/>
            <person name="Kosti I."/>
            <person name="Le Crom S."/>
            <person name="Lindquist E."/>
            <person name="Lucas S."/>
            <person name="Luebeck M."/>
            <person name="Luebeck P.S."/>
            <person name="Margeot A."/>
            <person name="Metz B."/>
            <person name="Misra M."/>
            <person name="Nevalainen H."/>
            <person name="Omann M."/>
            <person name="Packer N."/>
            <person name="Perrone G."/>
            <person name="Uresti-Rivera E.E."/>
            <person name="Salamov A."/>
            <person name="Schmoll M."/>
            <person name="Seiboth B."/>
            <person name="Shapiro H."/>
            <person name="Sukno S."/>
            <person name="Tamayo-Ramos J.A."/>
            <person name="Tisch D."/>
            <person name="Wiest A."/>
            <person name="Wilkinson H.H."/>
            <person name="Zhang M."/>
            <person name="Coutinho P.M."/>
            <person name="Kenerley C.M."/>
            <person name="Monte E."/>
            <person name="Baker S.E."/>
            <person name="Grigoriev I.V."/>
        </authorList>
    </citation>
    <scope>NUCLEOTIDE SEQUENCE [LARGE SCALE GENOMIC DNA]</scope>
    <source>
        <strain evidence="4">ATCC 20476 / IMI 206040</strain>
    </source>
</reference>
<evidence type="ECO:0000256" key="1">
    <source>
        <dbReference type="PROSITE-ProRule" id="PRU00175"/>
    </source>
</evidence>
<dbReference type="GO" id="GO:0008270">
    <property type="term" value="F:zinc ion binding"/>
    <property type="evidence" value="ECO:0007669"/>
    <property type="project" value="UniProtKB-KW"/>
</dbReference>
<feature type="domain" description="RING-type" evidence="2">
    <location>
        <begin position="11"/>
        <end position="50"/>
    </location>
</feature>
<dbReference type="OrthoDB" id="5226196at2759"/>
<keyword evidence="4" id="KW-1185">Reference proteome</keyword>
<accession>G9NII2</accession>
<dbReference type="SUPFAM" id="SSF57850">
    <property type="entry name" value="RING/U-box"/>
    <property type="match status" value="1"/>
</dbReference>
<proteinExistence type="predicted"/>
<dbReference type="PROSITE" id="PS50089">
    <property type="entry name" value="ZF_RING_2"/>
    <property type="match status" value="1"/>
</dbReference>